<dbReference type="CDD" id="cd01392">
    <property type="entry name" value="HTH_LacI"/>
    <property type="match status" value="1"/>
</dbReference>
<dbReference type="GO" id="GO:0003700">
    <property type="term" value="F:DNA-binding transcription factor activity"/>
    <property type="evidence" value="ECO:0007669"/>
    <property type="project" value="TreeGrafter"/>
</dbReference>
<dbReference type="GO" id="GO:0000976">
    <property type="term" value="F:transcription cis-regulatory region binding"/>
    <property type="evidence" value="ECO:0007669"/>
    <property type="project" value="TreeGrafter"/>
</dbReference>
<dbReference type="RefSeq" id="WP_184094237.1">
    <property type="nucleotide sequence ID" value="NZ_AP023367.1"/>
</dbReference>
<dbReference type="PANTHER" id="PTHR30146">
    <property type="entry name" value="LACI-RELATED TRANSCRIPTIONAL REPRESSOR"/>
    <property type="match status" value="1"/>
</dbReference>
<dbReference type="SUPFAM" id="SSF53822">
    <property type="entry name" value="Periplasmic binding protein-like I"/>
    <property type="match status" value="1"/>
</dbReference>
<dbReference type="Gene3D" id="1.10.260.40">
    <property type="entry name" value="lambda repressor-like DNA-binding domains"/>
    <property type="match status" value="1"/>
</dbReference>
<evidence type="ECO:0000313" key="1">
    <source>
        <dbReference type="EMBL" id="BCJ95387.1"/>
    </source>
</evidence>
<dbReference type="InterPro" id="IPR046335">
    <property type="entry name" value="LacI/GalR-like_sensor"/>
</dbReference>
<dbReference type="PANTHER" id="PTHR30146:SF109">
    <property type="entry name" value="HTH-TYPE TRANSCRIPTIONAL REGULATOR GALS"/>
    <property type="match status" value="1"/>
</dbReference>
<gene>
    <name evidence="1" type="ORF">acsn021_29560</name>
</gene>
<dbReference type="AlphaFoldDB" id="A0A6S6R5K1"/>
<reference evidence="1 2" key="1">
    <citation type="journal article" date="2016" name="Int. J. Syst. Evol. Microbiol.">
        <title>Descriptions of Anaerotaenia torta gen. nov., sp. nov. and Anaerocolumna cellulosilytica gen. nov., sp. nov. isolated from a methanogenic reactor of cattle waste.</title>
        <authorList>
            <person name="Uek A."/>
            <person name="Ohtaki Y."/>
            <person name="Kaku N."/>
            <person name="Ueki K."/>
        </authorList>
    </citation>
    <scope>NUCLEOTIDE SEQUENCE [LARGE SCALE GENOMIC DNA]</scope>
    <source>
        <strain evidence="1 2">SN021</strain>
    </source>
</reference>
<dbReference type="InterPro" id="IPR028082">
    <property type="entry name" value="Peripla_BP_I"/>
</dbReference>
<organism evidence="1 2">
    <name type="scientific">Anaerocolumna cellulosilytica</name>
    <dbReference type="NCBI Taxonomy" id="433286"/>
    <lineage>
        <taxon>Bacteria</taxon>
        <taxon>Bacillati</taxon>
        <taxon>Bacillota</taxon>
        <taxon>Clostridia</taxon>
        <taxon>Lachnospirales</taxon>
        <taxon>Lachnospiraceae</taxon>
        <taxon>Anaerocolumna</taxon>
    </lineage>
</organism>
<sequence>MTLKEIAKRADVSISTVSRIINSMDDSFASKAVRDRVWGIIKETGYVPNQSARELKRGKTDTGSMYTRTIACILGRTKNLDDNPFFAQVARAVEQQSLNLGYSVSLVYSILDIENYDLVSRIESIKTDGAIVLGRFSSTSIKFLEKYYKNIVYVGRNVINTSWDQVICDGYEATCTALWYLIECGHKRIAYIGECNNEIRFKAYLDTLHNNNMEVDTKLISECPQNGAGGYQGADWLLKAAGCLPTAVFCATDVCAIAAIRRFTEAGIKIPERLSVISLDNIELAGYVLPMLTTVEMPIFEMGNVAVNTLVERINKRHKLPLKIYLPNKLIIRESVMNTIT</sequence>
<dbReference type="PROSITE" id="PS00356">
    <property type="entry name" value="HTH_LACI_1"/>
    <property type="match status" value="1"/>
</dbReference>
<dbReference type="KEGG" id="acel:acsn021_29560"/>
<dbReference type="PROSITE" id="PS50932">
    <property type="entry name" value="HTH_LACI_2"/>
    <property type="match status" value="1"/>
</dbReference>
<dbReference type="Pfam" id="PF00356">
    <property type="entry name" value="LacI"/>
    <property type="match status" value="1"/>
</dbReference>
<dbReference type="InterPro" id="IPR000843">
    <property type="entry name" value="HTH_LacI"/>
</dbReference>
<name>A0A6S6R5K1_9FIRM</name>
<accession>A0A6S6R5K1</accession>
<dbReference type="EMBL" id="AP023367">
    <property type="protein sequence ID" value="BCJ95387.1"/>
    <property type="molecule type" value="Genomic_DNA"/>
</dbReference>
<protein>
    <submittedName>
        <fullName evidence="1">LacI family transcriptional regulator</fullName>
    </submittedName>
</protein>
<evidence type="ECO:0000313" key="2">
    <source>
        <dbReference type="Proteomes" id="UP000515561"/>
    </source>
</evidence>
<dbReference type="Proteomes" id="UP000515561">
    <property type="component" value="Chromosome"/>
</dbReference>
<dbReference type="InterPro" id="IPR010982">
    <property type="entry name" value="Lambda_DNA-bd_dom_sf"/>
</dbReference>
<dbReference type="PRINTS" id="PR00036">
    <property type="entry name" value="HTHLACI"/>
</dbReference>
<dbReference type="SUPFAM" id="SSF47413">
    <property type="entry name" value="lambda repressor-like DNA-binding domains"/>
    <property type="match status" value="1"/>
</dbReference>
<proteinExistence type="predicted"/>
<dbReference type="CDD" id="cd01544">
    <property type="entry name" value="PBP1_GalR"/>
    <property type="match status" value="1"/>
</dbReference>
<dbReference type="SMART" id="SM00354">
    <property type="entry name" value="HTH_LACI"/>
    <property type="match status" value="1"/>
</dbReference>
<keyword evidence="2" id="KW-1185">Reference proteome</keyword>
<dbReference type="Pfam" id="PF13377">
    <property type="entry name" value="Peripla_BP_3"/>
    <property type="match status" value="1"/>
</dbReference>
<dbReference type="Gene3D" id="3.40.50.2300">
    <property type="match status" value="2"/>
</dbReference>